<dbReference type="InterPro" id="IPR012337">
    <property type="entry name" value="RNaseH-like_sf"/>
</dbReference>
<dbReference type="PROSITE" id="PS50994">
    <property type="entry name" value="INTEGRASE"/>
    <property type="match status" value="1"/>
</dbReference>
<sequence length="80" mass="9225">NGMRMSMTQGSDPYENALAERMNRTLKEEFGLGRVLADLQQAELLARQAVELYNHHRPHLSLQMRAPEQVHQQQIKIPVC</sequence>
<evidence type="ECO:0000313" key="2">
    <source>
        <dbReference type="EMBL" id="KAA6433577.1"/>
    </source>
</evidence>
<proteinExistence type="predicted"/>
<dbReference type="Gene3D" id="3.30.420.10">
    <property type="entry name" value="Ribonuclease H-like superfamily/Ribonuclease H"/>
    <property type="match status" value="1"/>
</dbReference>
<dbReference type="InterPro" id="IPR050900">
    <property type="entry name" value="Transposase_IS3/IS150/IS904"/>
</dbReference>
<dbReference type="SUPFAM" id="SSF53098">
    <property type="entry name" value="Ribonuclease H-like"/>
    <property type="match status" value="1"/>
</dbReference>
<feature type="non-terminal residue" evidence="2">
    <location>
        <position position="1"/>
    </location>
</feature>
<dbReference type="InterPro" id="IPR001584">
    <property type="entry name" value="Integrase_cat-core"/>
</dbReference>
<dbReference type="GO" id="GO:0015074">
    <property type="term" value="P:DNA integration"/>
    <property type="evidence" value="ECO:0007669"/>
    <property type="project" value="InterPro"/>
</dbReference>
<dbReference type="AlphaFoldDB" id="A0A5M8QC44"/>
<dbReference type="PANTHER" id="PTHR46889">
    <property type="entry name" value="TRANSPOSASE INSF FOR INSERTION SEQUENCE IS3B-RELATED"/>
    <property type="match status" value="1"/>
</dbReference>
<gene>
    <name evidence="2" type="ORF">FOE74_14060</name>
</gene>
<dbReference type="PANTHER" id="PTHR46889:SF5">
    <property type="entry name" value="INTEGRASE PROTEIN"/>
    <property type="match status" value="1"/>
</dbReference>
<dbReference type="InterPro" id="IPR036397">
    <property type="entry name" value="RNaseH_sf"/>
</dbReference>
<protein>
    <submittedName>
        <fullName evidence="2">Transposase</fullName>
    </submittedName>
</protein>
<evidence type="ECO:0000313" key="3">
    <source>
        <dbReference type="Proteomes" id="UP000323866"/>
    </source>
</evidence>
<dbReference type="OrthoDB" id="936265at2"/>
<name>A0A5M8QC44_9BACT</name>
<dbReference type="GO" id="GO:0003676">
    <property type="term" value="F:nucleic acid binding"/>
    <property type="evidence" value="ECO:0007669"/>
    <property type="project" value="InterPro"/>
</dbReference>
<reference evidence="2 3" key="2">
    <citation type="submission" date="2019-09" db="EMBL/GenBank/DDBJ databases">
        <title>A bacterium isolated from glacier soil.</title>
        <authorList>
            <person name="Liu Q."/>
        </authorList>
    </citation>
    <scope>NUCLEOTIDE SEQUENCE [LARGE SCALE GENOMIC DNA]</scope>
    <source>
        <strain evidence="2 3">MDT1-10-3</strain>
    </source>
</reference>
<evidence type="ECO:0000259" key="1">
    <source>
        <dbReference type="PROSITE" id="PS50994"/>
    </source>
</evidence>
<dbReference type="RefSeq" id="WP_149099234.1">
    <property type="nucleotide sequence ID" value="NZ_VKKZ01000021.1"/>
</dbReference>
<comment type="caution">
    <text evidence="2">The sequence shown here is derived from an EMBL/GenBank/DDBJ whole genome shotgun (WGS) entry which is preliminary data.</text>
</comment>
<accession>A0A5M8QC44</accession>
<dbReference type="Proteomes" id="UP000323866">
    <property type="component" value="Unassembled WGS sequence"/>
</dbReference>
<reference evidence="2 3" key="1">
    <citation type="submission" date="2019-07" db="EMBL/GenBank/DDBJ databases">
        <authorList>
            <person name="Qu J.-H."/>
        </authorList>
    </citation>
    <scope>NUCLEOTIDE SEQUENCE [LARGE SCALE GENOMIC DNA]</scope>
    <source>
        <strain evidence="2 3">MDT1-10-3</strain>
    </source>
</reference>
<dbReference type="Pfam" id="PF13683">
    <property type="entry name" value="rve_3"/>
    <property type="match status" value="1"/>
</dbReference>
<feature type="domain" description="Integrase catalytic" evidence="1">
    <location>
        <begin position="1"/>
        <end position="75"/>
    </location>
</feature>
<organism evidence="2 3">
    <name type="scientific">Rufibacter glacialis</name>
    <dbReference type="NCBI Taxonomy" id="1259555"/>
    <lineage>
        <taxon>Bacteria</taxon>
        <taxon>Pseudomonadati</taxon>
        <taxon>Bacteroidota</taxon>
        <taxon>Cytophagia</taxon>
        <taxon>Cytophagales</taxon>
        <taxon>Hymenobacteraceae</taxon>
        <taxon>Rufibacter</taxon>
    </lineage>
</organism>
<dbReference type="EMBL" id="VKKZ01000021">
    <property type="protein sequence ID" value="KAA6433577.1"/>
    <property type="molecule type" value="Genomic_DNA"/>
</dbReference>